<dbReference type="GO" id="GO:0005507">
    <property type="term" value="F:copper ion binding"/>
    <property type="evidence" value="ECO:0007669"/>
    <property type="project" value="InterPro"/>
</dbReference>
<dbReference type="InterPro" id="IPR007348">
    <property type="entry name" value="CopC_dom"/>
</dbReference>
<feature type="domain" description="CopC" evidence="6">
    <location>
        <begin position="35"/>
        <end position="131"/>
    </location>
</feature>
<dbReference type="PANTHER" id="PTHR34820">
    <property type="entry name" value="INNER MEMBRANE PROTEIN YEBZ"/>
    <property type="match status" value="1"/>
</dbReference>
<dbReference type="Pfam" id="PF04234">
    <property type="entry name" value="CopC"/>
    <property type="match status" value="1"/>
</dbReference>
<organism evidence="7 8">
    <name type="scientific">Dictyobacter aurantiacus</name>
    <dbReference type="NCBI Taxonomy" id="1936993"/>
    <lineage>
        <taxon>Bacteria</taxon>
        <taxon>Bacillati</taxon>
        <taxon>Chloroflexota</taxon>
        <taxon>Ktedonobacteria</taxon>
        <taxon>Ktedonobacterales</taxon>
        <taxon>Dictyobacteraceae</taxon>
        <taxon>Dictyobacter</taxon>
    </lineage>
</organism>
<comment type="subcellular location">
    <subcellularLocation>
        <location evidence="1">Cell envelope</location>
    </subcellularLocation>
</comment>
<comment type="caution">
    <text evidence="7">The sequence shown here is derived from an EMBL/GenBank/DDBJ whole genome shotgun (WGS) entry which is preliminary data.</text>
</comment>
<reference evidence="8" key="1">
    <citation type="submission" date="2018-12" db="EMBL/GenBank/DDBJ databases">
        <title>Tengunoibacter tsumagoiensis gen. nov., sp. nov., Dictyobacter kobayashii sp. nov., D. alpinus sp. nov., and D. joshuensis sp. nov. and description of Dictyobacteraceae fam. nov. within the order Ktedonobacterales isolated from Tengu-no-mugimeshi.</title>
        <authorList>
            <person name="Wang C.M."/>
            <person name="Zheng Y."/>
            <person name="Sakai Y."/>
            <person name="Toyoda A."/>
            <person name="Minakuchi Y."/>
            <person name="Abe K."/>
            <person name="Yokota A."/>
            <person name="Yabe S."/>
        </authorList>
    </citation>
    <scope>NUCLEOTIDE SEQUENCE [LARGE SCALE GENOMIC DNA]</scope>
    <source>
        <strain evidence="8">S-27</strain>
    </source>
</reference>
<gene>
    <name evidence="7" type="ORF">KDAU_57090</name>
</gene>
<keyword evidence="4" id="KW-0186">Copper</keyword>
<keyword evidence="5" id="KW-0812">Transmembrane</keyword>
<dbReference type="AlphaFoldDB" id="A0A401ZNJ5"/>
<dbReference type="GO" id="GO:0030313">
    <property type="term" value="C:cell envelope"/>
    <property type="evidence" value="ECO:0007669"/>
    <property type="project" value="UniProtKB-SubCell"/>
</dbReference>
<accession>A0A401ZNJ5</accession>
<evidence type="ECO:0000256" key="4">
    <source>
        <dbReference type="ARBA" id="ARBA00023008"/>
    </source>
</evidence>
<keyword evidence="5" id="KW-1133">Transmembrane helix</keyword>
<evidence type="ECO:0000256" key="3">
    <source>
        <dbReference type="ARBA" id="ARBA00022729"/>
    </source>
</evidence>
<dbReference type="GO" id="GO:0005886">
    <property type="term" value="C:plasma membrane"/>
    <property type="evidence" value="ECO:0007669"/>
    <property type="project" value="TreeGrafter"/>
</dbReference>
<dbReference type="GO" id="GO:0046688">
    <property type="term" value="P:response to copper ion"/>
    <property type="evidence" value="ECO:0007669"/>
    <property type="project" value="InterPro"/>
</dbReference>
<dbReference type="InterPro" id="IPR032694">
    <property type="entry name" value="CopC/D"/>
</dbReference>
<evidence type="ECO:0000313" key="7">
    <source>
        <dbReference type="EMBL" id="GCE08380.1"/>
    </source>
</evidence>
<dbReference type="GO" id="GO:0006825">
    <property type="term" value="P:copper ion transport"/>
    <property type="evidence" value="ECO:0007669"/>
    <property type="project" value="InterPro"/>
</dbReference>
<evidence type="ECO:0000313" key="8">
    <source>
        <dbReference type="Proteomes" id="UP000287224"/>
    </source>
</evidence>
<dbReference type="PANTHER" id="PTHR34820:SF4">
    <property type="entry name" value="INNER MEMBRANE PROTEIN YEBZ"/>
    <property type="match status" value="1"/>
</dbReference>
<feature type="transmembrane region" description="Helical" evidence="5">
    <location>
        <begin position="171"/>
        <end position="193"/>
    </location>
</feature>
<evidence type="ECO:0000256" key="2">
    <source>
        <dbReference type="ARBA" id="ARBA00022723"/>
    </source>
</evidence>
<sequence>MSTRAGIYYIIGLSIFLGMLSMLIYTGSALAQPVHGEYVSSVPAANAMLTKAPTTVTVRFSEPVDPNLSDIQVYDVTGRLVNTAPAKLNGNDRQTMVVPMQANNSEIYLVTWHNTSTDEGHRDSGSFRFFVNISPMLKGMVKSELAGHPMMANTNKTTPSRSTTTTPLPGWLKVLLAGIIGLLAGSAVTFMMARHQQQHKASLPQAENTLEKK</sequence>
<keyword evidence="3" id="KW-0732">Signal</keyword>
<protein>
    <recommendedName>
        <fullName evidence="6">CopC domain-containing protein</fullName>
    </recommendedName>
</protein>
<feature type="transmembrane region" description="Helical" evidence="5">
    <location>
        <begin position="7"/>
        <end position="25"/>
    </location>
</feature>
<proteinExistence type="predicted"/>
<evidence type="ECO:0000256" key="5">
    <source>
        <dbReference type="SAM" id="Phobius"/>
    </source>
</evidence>
<keyword evidence="2" id="KW-0479">Metal-binding</keyword>
<keyword evidence="8" id="KW-1185">Reference proteome</keyword>
<dbReference type="EMBL" id="BIFQ01000002">
    <property type="protein sequence ID" value="GCE08380.1"/>
    <property type="molecule type" value="Genomic_DNA"/>
</dbReference>
<name>A0A401ZNJ5_9CHLR</name>
<dbReference type="Gene3D" id="2.60.40.1220">
    <property type="match status" value="1"/>
</dbReference>
<dbReference type="GO" id="GO:0042597">
    <property type="term" value="C:periplasmic space"/>
    <property type="evidence" value="ECO:0007669"/>
    <property type="project" value="InterPro"/>
</dbReference>
<dbReference type="Proteomes" id="UP000287224">
    <property type="component" value="Unassembled WGS sequence"/>
</dbReference>
<keyword evidence="5" id="KW-0472">Membrane</keyword>
<dbReference type="InterPro" id="IPR014755">
    <property type="entry name" value="Cu-Rt/internalin_Ig-like"/>
</dbReference>
<evidence type="ECO:0000256" key="1">
    <source>
        <dbReference type="ARBA" id="ARBA00004196"/>
    </source>
</evidence>
<dbReference type="SUPFAM" id="SSF81296">
    <property type="entry name" value="E set domains"/>
    <property type="match status" value="1"/>
</dbReference>
<evidence type="ECO:0000259" key="6">
    <source>
        <dbReference type="Pfam" id="PF04234"/>
    </source>
</evidence>
<dbReference type="InterPro" id="IPR014756">
    <property type="entry name" value="Ig_E-set"/>
</dbReference>